<protein>
    <submittedName>
        <fullName evidence="1">Uncharacterized protein</fullName>
    </submittedName>
</protein>
<accession>A0ABY7E9P7</accession>
<evidence type="ECO:0000313" key="1">
    <source>
        <dbReference type="EMBL" id="WAR06768.1"/>
    </source>
</evidence>
<keyword evidence="2" id="KW-1185">Reference proteome</keyword>
<name>A0ABY7E9P7_MYAAR</name>
<sequence length="203" mass="23584">MSAKRKEMTPEQKEIGKCRKCTTKLNTLTGENDDRQIVRVARSNRRRPLAELTGLTLIEVSRIYKEKMESGDIKQRNMIPKRSVCRESMASRVSSYVLCKLVKLLREISTQKCIDCLDSNPWPVIAKNFQEGDYIFQEDNAQSPDINIIENVKQTIKIKLEKKHTKNNDQNNPSLKKLRTKMVSQCIIFKIRMPPFSEEFSKC</sequence>
<organism evidence="1 2">
    <name type="scientific">Mya arenaria</name>
    <name type="common">Soft-shell clam</name>
    <dbReference type="NCBI Taxonomy" id="6604"/>
    <lineage>
        <taxon>Eukaryota</taxon>
        <taxon>Metazoa</taxon>
        <taxon>Spiralia</taxon>
        <taxon>Lophotrochozoa</taxon>
        <taxon>Mollusca</taxon>
        <taxon>Bivalvia</taxon>
        <taxon>Autobranchia</taxon>
        <taxon>Heteroconchia</taxon>
        <taxon>Euheterodonta</taxon>
        <taxon>Imparidentia</taxon>
        <taxon>Neoheterodontei</taxon>
        <taxon>Myida</taxon>
        <taxon>Myoidea</taxon>
        <taxon>Myidae</taxon>
        <taxon>Mya</taxon>
    </lineage>
</organism>
<dbReference type="Proteomes" id="UP001164746">
    <property type="component" value="Chromosome 6"/>
</dbReference>
<evidence type="ECO:0000313" key="2">
    <source>
        <dbReference type="Proteomes" id="UP001164746"/>
    </source>
</evidence>
<reference evidence="1" key="1">
    <citation type="submission" date="2022-11" db="EMBL/GenBank/DDBJ databases">
        <title>Centuries of genome instability and evolution in soft-shell clam transmissible cancer (bioRxiv).</title>
        <authorList>
            <person name="Hart S.F.M."/>
            <person name="Yonemitsu M.A."/>
            <person name="Giersch R.M."/>
            <person name="Beal B.F."/>
            <person name="Arriagada G."/>
            <person name="Davis B.W."/>
            <person name="Ostrander E.A."/>
            <person name="Goff S.P."/>
            <person name="Metzger M.J."/>
        </authorList>
    </citation>
    <scope>NUCLEOTIDE SEQUENCE</scope>
    <source>
        <strain evidence="1">MELC-2E11</strain>
        <tissue evidence="1">Siphon/mantle</tissue>
    </source>
</reference>
<gene>
    <name evidence="1" type="ORF">MAR_016726</name>
</gene>
<dbReference type="EMBL" id="CP111017">
    <property type="protein sequence ID" value="WAR06768.1"/>
    <property type="molecule type" value="Genomic_DNA"/>
</dbReference>
<proteinExistence type="predicted"/>